<name>A0A8X8WKL7_SALSN</name>
<dbReference type="SMART" id="SM00220">
    <property type="entry name" value="S_TKc"/>
    <property type="match status" value="1"/>
</dbReference>
<dbReference type="EMBL" id="PNBA02000016">
    <property type="protein sequence ID" value="KAG6396139.1"/>
    <property type="molecule type" value="Genomic_DNA"/>
</dbReference>
<evidence type="ECO:0000313" key="6">
    <source>
        <dbReference type="EMBL" id="KAG6396139.1"/>
    </source>
</evidence>
<dbReference type="Gene3D" id="1.10.510.10">
    <property type="entry name" value="Transferase(Phosphotransferase) domain 1"/>
    <property type="match status" value="1"/>
</dbReference>
<keyword evidence="2" id="KW-0547">Nucleotide-binding</keyword>
<dbReference type="PANTHER" id="PTHR47989:SF43">
    <property type="entry name" value="CALCIUM_CALMODULIN-REGULATED RECEPTOR-LIKE KINASE 2"/>
    <property type="match status" value="1"/>
</dbReference>
<keyword evidence="1" id="KW-0808">Transferase</keyword>
<proteinExistence type="predicted"/>
<dbReference type="Proteomes" id="UP000298416">
    <property type="component" value="Unassembled WGS sequence"/>
</dbReference>
<comment type="caution">
    <text evidence="6">The sequence shown here is derived from an EMBL/GenBank/DDBJ whole genome shotgun (WGS) entry which is preliminary data.</text>
</comment>
<evidence type="ECO:0000256" key="4">
    <source>
        <dbReference type="SAM" id="Phobius"/>
    </source>
</evidence>
<reference evidence="6" key="2">
    <citation type="submission" date="2020-08" db="EMBL/GenBank/DDBJ databases">
        <title>Plant Genome Project.</title>
        <authorList>
            <person name="Zhang R.-G."/>
        </authorList>
    </citation>
    <scope>NUCLEOTIDE SEQUENCE</scope>
    <source>
        <strain evidence="6">Huo1</strain>
        <tissue evidence="6">Leaf</tissue>
    </source>
</reference>
<dbReference type="Gene3D" id="3.30.200.20">
    <property type="entry name" value="Phosphorylase Kinase, domain 1"/>
    <property type="match status" value="1"/>
</dbReference>
<dbReference type="SUPFAM" id="SSF56112">
    <property type="entry name" value="Protein kinase-like (PK-like)"/>
    <property type="match status" value="1"/>
</dbReference>
<evidence type="ECO:0000256" key="1">
    <source>
        <dbReference type="ARBA" id="ARBA00022527"/>
    </source>
</evidence>
<gene>
    <name evidence="6" type="ORF">SASPL_142280</name>
</gene>
<dbReference type="AlphaFoldDB" id="A0A8X8WKL7"/>
<keyword evidence="4" id="KW-0472">Membrane</keyword>
<dbReference type="InterPro" id="IPR008271">
    <property type="entry name" value="Ser/Thr_kinase_AS"/>
</dbReference>
<keyword evidence="4" id="KW-0812">Transmembrane</keyword>
<keyword evidence="7" id="KW-1185">Reference proteome</keyword>
<dbReference type="InterPro" id="IPR000719">
    <property type="entry name" value="Prot_kinase_dom"/>
</dbReference>
<accession>A0A8X8WKL7</accession>
<sequence>MYSYSERSTLAARCSCLLFLTKDQRMIQKADLVIIGICVGLAAGILIASLIFFGIRWHKKHARLQQRENERSPSTLPIRRHGLNMSVDFSASLSSSVTNGPTEPIQKPHHSWWNNTTKDRFASVSGILRYSYKDIQKGTQNFTTILGQGSFGPVYKATMPAGEVVAVKVLASDSKQGEKEFQTEVNGNVLDNDVEQALSWDDRVQIALDISHGIDYLHDGAVPPVIHRDLKSANILLDRYMRAKVNMYEYNRTHLFSSFCNQLLISLKYRTQTPFVADFGLSKEEHFDGRNSGLKGTYGYIDPMYISTNNLTTKSDVYSFGIILFELITAIHPHKNLMEYVNLVRPIILPLLNFADTSLHFCRFPDLIFSIPSKASMSLDGVDDIIDAKMAETCNIEEVRSLGKIAHRCLHKTPRKRPSMGEVSQAIVKIKQQRRRLVKEDTMSFAGEDLSMAVSRIECQQLELRRMASIEERPNE</sequence>
<keyword evidence="4" id="KW-1133">Transmembrane helix</keyword>
<dbReference type="Pfam" id="PF00069">
    <property type="entry name" value="Pkinase"/>
    <property type="match status" value="1"/>
</dbReference>
<dbReference type="PROSITE" id="PS00108">
    <property type="entry name" value="PROTEIN_KINASE_ST"/>
    <property type="match status" value="1"/>
</dbReference>
<evidence type="ECO:0000256" key="3">
    <source>
        <dbReference type="ARBA" id="ARBA00022840"/>
    </source>
</evidence>
<dbReference type="PANTHER" id="PTHR47989">
    <property type="entry name" value="OS01G0750732 PROTEIN"/>
    <property type="match status" value="1"/>
</dbReference>
<keyword evidence="1" id="KW-0418">Kinase</keyword>
<protein>
    <recommendedName>
        <fullName evidence="5">Protein kinase domain-containing protein</fullName>
    </recommendedName>
</protein>
<keyword evidence="3" id="KW-0067">ATP-binding</keyword>
<evidence type="ECO:0000313" key="7">
    <source>
        <dbReference type="Proteomes" id="UP000298416"/>
    </source>
</evidence>
<dbReference type="GO" id="GO:0005524">
    <property type="term" value="F:ATP binding"/>
    <property type="evidence" value="ECO:0007669"/>
    <property type="project" value="UniProtKB-KW"/>
</dbReference>
<organism evidence="6">
    <name type="scientific">Salvia splendens</name>
    <name type="common">Scarlet sage</name>
    <dbReference type="NCBI Taxonomy" id="180675"/>
    <lineage>
        <taxon>Eukaryota</taxon>
        <taxon>Viridiplantae</taxon>
        <taxon>Streptophyta</taxon>
        <taxon>Embryophyta</taxon>
        <taxon>Tracheophyta</taxon>
        <taxon>Spermatophyta</taxon>
        <taxon>Magnoliopsida</taxon>
        <taxon>eudicotyledons</taxon>
        <taxon>Gunneridae</taxon>
        <taxon>Pentapetalae</taxon>
        <taxon>asterids</taxon>
        <taxon>lamiids</taxon>
        <taxon>Lamiales</taxon>
        <taxon>Lamiaceae</taxon>
        <taxon>Nepetoideae</taxon>
        <taxon>Mentheae</taxon>
        <taxon>Salviinae</taxon>
        <taxon>Salvia</taxon>
        <taxon>Salvia subgen. Calosphace</taxon>
        <taxon>core Calosphace</taxon>
    </lineage>
</organism>
<dbReference type="GO" id="GO:0004674">
    <property type="term" value="F:protein serine/threonine kinase activity"/>
    <property type="evidence" value="ECO:0007669"/>
    <property type="project" value="UniProtKB-KW"/>
</dbReference>
<evidence type="ECO:0000259" key="5">
    <source>
        <dbReference type="PROSITE" id="PS50011"/>
    </source>
</evidence>
<feature type="transmembrane region" description="Helical" evidence="4">
    <location>
        <begin position="32"/>
        <end position="55"/>
    </location>
</feature>
<keyword evidence="1" id="KW-0723">Serine/threonine-protein kinase</keyword>
<dbReference type="PROSITE" id="PS50011">
    <property type="entry name" value="PROTEIN_KINASE_DOM"/>
    <property type="match status" value="1"/>
</dbReference>
<feature type="domain" description="Protein kinase" evidence="5">
    <location>
        <begin position="140"/>
        <end position="428"/>
    </location>
</feature>
<reference evidence="6" key="1">
    <citation type="submission" date="2018-01" db="EMBL/GenBank/DDBJ databases">
        <authorList>
            <person name="Mao J.F."/>
        </authorList>
    </citation>
    <scope>NUCLEOTIDE SEQUENCE</scope>
    <source>
        <strain evidence="6">Huo1</strain>
        <tissue evidence="6">Leaf</tissue>
    </source>
</reference>
<evidence type="ECO:0000256" key="2">
    <source>
        <dbReference type="ARBA" id="ARBA00022741"/>
    </source>
</evidence>
<dbReference type="InterPro" id="IPR011009">
    <property type="entry name" value="Kinase-like_dom_sf"/>
</dbReference>